<dbReference type="AlphaFoldDB" id="A0A438FT28"/>
<dbReference type="Proteomes" id="UP000288805">
    <property type="component" value="Unassembled WGS sequence"/>
</dbReference>
<dbReference type="FunFam" id="3.30.200.20:FF:000125">
    <property type="entry name" value="Protein STRUBBELIG-RECEPTOR FAMILY 8"/>
    <property type="match status" value="1"/>
</dbReference>
<dbReference type="GO" id="GO:0004672">
    <property type="term" value="F:protein kinase activity"/>
    <property type="evidence" value="ECO:0007669"/>
    <property type="project" value="InterPro"/>
</dbReference>
<dbReference type="InterPro" id="IPR051824">
    <property type="entry name" value="LRR_Rcpt-Like_S/T_Kinase"/>
</dbReference>
<dbReference type="EMBL" id="QGNW01000749">
    <property type="protein sequence ID" value="RVW63109.1"/>
    <property type="molecule type" value="Genomic_DNA"/>
</dbReference>
<reference evidence="6 7" key="1">
    <citation type="journal article" date="2018" name="PLoS Genet.">
        <title>Population sequencing reveals clonal diversity and ancestral inbreeding in the grapevine cultivar Chardonnay.</title>
        <authorList>
            <person name="Roach M.J."/>
            <person name="Johnson D.L."/>
            <person name="Bohlmann J."/>
            <person name="van Vuuren H.J."/>
            <person name="Jones S.J."/>
            <person name="Pretorius I.S."/>
            <person name="Schmidt S.A."/>
            <person name="Borneman A.R."/>
        </authorList>
    </citation>
    <scope>NUCLEOTIDE SEQUENCE [LARGE SCALE GENOMIC DNA]</scope>
    <source>
        <strain evidence="7">cv. Chardonnay</strain>
        <tissue evidence="6">Leaf</tissue>
    </source>
</reference>
<organism evidence="6 7">
    <name type="scientific">Vitis vinifera</name>
    <name type="common">Grape</name>
    <dbReference type="NCBI Taxonomy" id="29760"/>
    <lineage>
        <taxon>Eukaryota</taxon>
        <taxon>Viridiplantae</taxon>
        <taxon>Streptophyta</taxon>
        <taxon>Embryophyta</taxon>
        <taxon>Tracheophyta</taxon>
        <taxon>Spermatophyta</taxon>
        <taxon>Magnoliopsida</taxon>
        <taxon>eudicotyledons</taxon>
        <taxon>Gunneridae</taxon>
        <taxon>Pentapetalae</taxon>
        <taxon>rosids</taxon>
        <taxon>Vitales</taxon>
        <taxon>Vitaceae</taxon>
        <taxon>Viteae</taxon>
        <taxon>Vitis</taxon>
    </lineage>
</organism>
<dbReference type="SUPFAM" id="SSF56112">
    <property type="entry name" value="Protein kinase-like (PK-like)"/>
    <property type="match status" value="1"/>
</dbReference>
<comment type="subcellular location">
    <subcellularLocation>
        <location evidence="1">Membrane</location>
        <topology evidence="1">Single-pass type I membrane protein</topology>
    </subcellularLocation>
</comment>
<dbReference type="GO" id="GO:0016020">
    <property type="term" value="C:membrane"/>
    <property type="evidence" value="ECO:0007669"/>
    <property type="project" value="UniProtKB-SubCell"/>
</dbReference>
<dbReference type="PANTHER" id="PTHR48006">
    <property type="entry name" value="LEUCINE-RICH REPEAT-CONTAINING PROTEIN DDB_G0281931-RELATED"/>
    <property type="match status" value="1"/>
</dbReference>
<accession>A0A438FT28</accession>
<dbReference type="GO" id="GO:0005524">
    <property type="term" value="F:ATP binding"/>
    <property type="evidence" value="ECO:0007669"/>
    <property type="project" value="InterPro"/>
</dbReference>
<keyword evidence="3" id="KW-1133">Transmembrane helix</keyword>
<dbReference type="Pfam" id="PF07714">
    <property type="entry name" value="PK_Tyr_Ser-Thr"/>
    <property type="match status" value="1"/>
</dbReference>
<dbReference type="PROSITE" id="PS50011">
    <property type="entry name" value="PROTEIN_KINASE_DOM"/>
    <property type="match status" value="1"/>
</dbReference>
<dbReference type="InterPro" id="IPR000719">
    <property type="entry name" value="Prot_kinase_dom"/>
</dbReference>
<proteinExistence type="predicted"/>
<comment type="caution">
    <text evidence="6">The sequence shown here is derived from an EMBL/GenBank/DDBJ whole genome shotgun (WGS) entry which is preliminary data.</text>
</comment>
<gene>
    <name evidence="6" type="primary">SRF5_4</name>
    <name evidence="6" type="ORF">CK203_057504</name>
</gene>
<sequence>MSGLAIAGVVLGSLLVLVILLALFSRRSSPPPSHFLDEERLSNHRPFTPIVSQELSNDMHPTNYKDFKLSNSSNSMDVKALQKSPSIGLKPPPSLNDLANRLSVKRSTSILATAYSLADLQSATRNFATASLLGEGSVGRVYKAKYADGKVLAVKKISSSFFQSGQKQGFPEVVSSVSKLRHPNIAEIVGYCSEQGHNMLMYEYFRNGSLHQFLHLSDDFSRPLTWNTRVKIALGTARAIE</sequence>
<dbReference type="InterPro" id="IPR001245">
    <property type="entry name" value="Ser-Thr/Tyr_kinase_cat_dom"/>
</dbReference>
<keyword evidence="4" id="KW-0472">Membrane</keyword>
<evidence type="ECO:0000256" key="2">
    <source>
        <dbReference type="ARBA" id="ARBA00022692"/>
    </source>
</evidence>
<dbReference type="InterPro" id="IPR011009">
    <property type="entry name" value="Kinase-like_dom_sf"/>
</dbReference>
<dbReference type="PANTHER" id="PTHR48006:SF91">
    <property type="entry name" value="PROTEIN KINASE-LIKE"/>
    <property type="match status" value="1"/>
</dbReference>
<evidence type="ECO:0000259" key="5">
    <source>
        <dbReference type="PROSITE" id="PS50011"/>
    </source>
</evidence>
<feature type="domain" description="Protein kinase" evidence="5">
    <location>
        <begin position="127"/>
        <end position="241"/>
    </location>
</feature>
<dbReference type="Gene3D" id="1.10.510.10">
    <property type="entry name" value="Transferase(Phosphotransferase) domain 1"/>
    <property type="match status" value="1"/>
</dbReference>
<keyword evidence="2" id="KW-0812">Transmembrane</keyword>
<evidence type="ECO:0000313" key="6">
    <source>
        <dbReference type="EMBL" id="RVW63109.1"/>
    </source>
</evidence>
<evidence type="ECO:0000256" key="1">
    <source>
        <dbReference type="ARBA" id="ARBA00004479"/>
    </source>
</evidence>
<evidence type="ECO:0000256" key="4">
    <source>
        <dbReference type="ARBA" id="ARBA00023136"/>
    </source>
</evidence>
<protein>
    <submittedName>
        <fullName evidence="6">Protein STRUBBELIG-receptor family 5</fullName>
    </submittedName>
</protein>
<name>A0A438FT28_VITVI</name>
<keyword evidence="6" id="KW-0675">Receptor</keyword>
<evidence type="ECO:0000256" key="3">
    <source>
        <dbReference type="ARBA" id="ARBA00022989"/>
    </source>
</evidence>
<evidence type="ECO:0000313" key="7">
    <source>
        <dbReference type="Proteomes" id="UP000288805"/>
    </source>
</evidence>